<sequence>MWVSCASIIDTACLSRLAFRDHRPLCYVWRFRSVPAQGMLCLAVRSQLQRYFLSCGDGGVDWRGCGTLVVSSCNMSHV</sequence>
<protein>
    <submittedName>
        <fullName evidence="1 2">Uncharacterized protein</fullName>
    </submittedName>
</protein>
<reference evidence="1 3" key="1">
    <citation type="journal article" date="2008" name="Science">
        <title>The Physcomitrella genome reveals evolutionary insights into the conquest of land by plants.</title>
        <authorList>
            <person name="Rensing S."/>
            <person name="Lang D."/>
            <person name="Zimmer A."/>
            <person name="Terry A."/>
            <person name="Salamov A."/>
            <person name="Shapiro H."/>
            <person name="Nishiyama T."/>
            <person name="Perroud P.-F."/>
            <person name="Lindquist E."/>
            <person name="Kamisugi Y."/>
            <person name="Tanahashi T."/>
            <person name="Sakakibara K."/>
            <person name="Fujita T."/>
            <person name="Oishi K."/>
            <person name="Shin-I T."/>
            <person name="Kuroki Y."/>
            <person name="Toyoda A."/>
            <person name="Suzuki Y."/>
            <person name="Hashimoto A."/>
            <person name="Yamaguchi K."/>
            <person name="Sugano A."/>
            <person name="Kohara Y."/>
            <person name="Fujiyama A."/>
            <person name="Anterola A."/>
            <person name="Aoki S."/>
            <person name="Ashton N."/>
            <person name="Barbazuk W.B."/>
            <person name="Barker E."/>
            <person name="Bennetzen J."/>
            <person name="Bezanilla M."/>
            <person name="Blankenship R."/>
            <person name="Cho S.H."/>
            <person name="Dutcher S."/>
            <person name="Estelle M."/>
            <person name="Fawcett J.A."/>
            <person name="Gundlach H."/>
            <person name="Hanada K."/>
            <person name="Heyl A."/>
            <person name="Hicks K.A."/>
            <person name="Hugh J."/>
            <person name="Lohr M."/>
            <person name="Mayer K."/>
            <person name="Melkozernov A."/>
            <person name="Murata T."/>
            <person name="Nelson D."/>
            <person name="Pils B."/>
            <person name="Prigge M."/>
            <person name="Reiss B."/>
            <person name="Renner T."/>
            <person name="Rombauts S."/>
            <person name="Rushton P."/>
            <person name="Sanderfoot A."/>
            <person name="Schween G."/>
            <person name="Shiu S.-H."/>
            <person name="Stueber K."/>
            <person name="Theodoulou F.L."/>
            <person name="Tu H."/>
            <person name="Van de Peer Y."/>
            <person name="Verrier P.J."/>
            <person name="Waters E."/>
            <person name="Wood A."/>
            <person name="Yang L."/>
            <person name="Cove D."/>
            <person name="Cuming A."/>
            <person name="Hasebe M."/>
            <person name="Lucas S."/>
            <person name="Mishler D.B."/>
            <person name="Reski R."/>
            <person name="Grigoriev I."/>
            <person name="Quatrano R.S."/>
            <person name="Boore J.L."/>
        </authorList>
    </citation>
    <scope>NUCLEOTIDE SEQUENCE [LARGE SCALE GENOMIC DNA]</scope>
    <source>
        <strain evidence="2 3">cv. Gransden 2004</strain>
    </source>
</reference>
<dbReference type="Gramene" id="Pp3c21_3750V3.1">
    <property type="protein sequence ID" value="PAC:32916522.CDS.1"/>
    <property type="gene ID" value="Pp3c21_3750"/>
</dbReference>
<reference evidence="1 3" key="2">
    <citation type="journal article" date="2018" name="Plant J.">
        <title>The Physcomitrella patens chromosome-scale assembly reveals moss genome structure and evolution.</title>
        <authorList>
            <person name="Lang D."/>
            <person name="Ullrich K.K."/>
            <person name="Murat F."/>
            <person name="Fuchs J."/>
            <person name="Jenkins J."/>
            <person name="Haas F.B."/>
            <person name="Piednoel M."/>
            <person name="Gundlach H."/>
            <person name="Van Bel M."/>
            <person name="Meyberg R."/>
            <person name="Vives C."/>
            <person name="Morata J."/>
            <person name="Symeonidi A."/>
            <person name="Hiss M."/>
            <person name="Muchero W."/>
            <person name="Kamisugi Y."/>
            <person name="Saleh O."/>
            <person name="Blanc G."/>
            <person name="Decker E.L."/>
            <person name="van Gessel N."/>
            <person name="Grimwood J."/>
            <person name="Hayes R.D."/>
            <person name="Graham S.W."/>
            <person name="Gunter L.E."/>
            <person name="McDaniel S.F."/>
            <person name="Hoernstein S.N.W."/>
            <person name="Larsson A."/>
            <person name="Li F.W."/>
            <person name="Perroud P.F."/>
            <person name="Phillips J."/>
            <person name="Ranjan P."/>
            <person name="Rokshar D.S."/>
            <person name="Rothfels C.J."/>
            <person name="Schneider L."/>
            <person name="Shu S."/>
            <person name="Stevenson D.W."/>
            <person name="Thummler F."/>
            <person name="Tillich M."/>
            <person name="Villarreal Aguilar J.C."/>
            <person name="Widiez T."/>
            <person name="Wong G.K."/>
            <person name="Wymore A."/>
            <person name="Zhang Y."/>
            <person name="Zimmer A.D."/>
            <person name="Quatrano R.S."/>
            <person name="Mayer K.F.X."/>
            <person name="Goodstein D."/>
            <person name="Casacuberta J.M."/>
            <person name="Vandepoele K."/>
            <person name="Reski R."/>
            <person name="Cuming A.C."/>
            <person name="Tuskan G.A."/>
            <person name="Maumus F."/>
            <person name="Salse J."/>
            <person name="Schmutz J."/>
            <person name="Rensing S.A."/>
        </authorList>
    </citation>
    <scope>NUCLEOTIDE SEQUENCE [LARGE SCALE GENOMIC DNA]</scope>
    <source>
        <strain evidence="2 3">cv. Gransden 2004</strain>
    </source>
</reference>
<organism evidence="1">
    <name type="scientific">Physcomitrium patens</name>
    <name type="common">Spreading-leaved earth moss</name>
    <name type="synonym">Physcomitrella patens</name>
    <dbReference type="NCBI Taxonomy" id="3218"/>
    <lineage>
        <taxon>Eukaryota</taxon>
        <taxon>Viridiplantae</taxon>
        <taxon>Streptophyta</taxon>
        <taxon>Embryophyta</taxon>
        <taxon>Bryophyta</taxon>
        <taxon>Bryophytina</taxon>
        <taxon>Bryopsida</taxon>
        <taxon>Funariidae</taxon>
        <taxon>Funariales</taxon>
        <taxon>Funariaceae</taxon>
        <taxon>Physcomitrium</taxon>
    </lineage>
</organism>
<dbReference type="Proteomes" id="UP000006727">
    <property type="component" value="Chromosome 21"/>
</dbReference>
<name>A0A2K1IQL6_PHYPA</name>
<dbReference type="EnsemblPlants" id="Pp3c21_3750V3.1">
    <property type="protein sequence ID" value="PAC:32916522.CDS.1"/>
    <property type="gene ID" value="Pp3c21_3750"/>
</dbReference>
<dbReference type="Gramene" id="Pp3c21_3750V3.2">
    <property type="protein sequence ID" value="PAC:32916523.CDS.1"/>
    <property type="gene ID" value="Pp3c21_3750"/>
</dbReference>
<evidence type="ECO:0000313" key="3">
    <source>
        <dbReference type="Proteomes" id="UP000006727"/>
    </source>
</evidence>
<proteinExistence type="predicted"/>
<reference evidence="2" key="3">
    <citation type="submission" date="2020-12" db="UniProtKB">
        <authorList>
            <consortium name="EnsemblPlants"/>
        </authorList>
    </citation>
    <scope>IDENTIFICATION</scope>
</reference>
<accession>A0A2K1IQL6</accession>
<dbReference type="PaxDb" id="3218-PP1S27_85V6.1"/>
<keyword evidence="3" id="KW-1185">Reference proteome</keyword>
<dbReference type="InParanoid" id="A0A2K1IQL6"/>
<dbReference type="AlphaFoldDB" id="A0A2K1IQL6"/>
<gene>
    <name evidence="1" type="ORF">PHYPA_025691</name>
</gene>
<evidence type="ECO:0000313" key="2">
    <source>
        <dbReference type="EnsemblPlants" id="PAC:32916522.CDS.1"/>
    </source>
</evidence>
<evidence type="ECO:0000313" key="1">
    <source>
        <dbReference type="EMBL" id="PNR31570.1"/>
    </source>
</evidence>
<dbReference type="EnsemblPlants" id="Pp3c21_3750V3.2">
    <property type="protein sequence ID" value="PAC:32916523.CDS.1"/>
    <property type="gene ID" value="Pp3c21_3750"/>
</dbReference>
<dbReference type="EMBL" id="ABEU02000021">
    <property type="protein sequence ID" value="PNR31570.1"/>
    <property type="molecule type" value="Genomic_DNA"/>
</dbReference>